<dbReference type="Pfam" id="PF05193">
    <property type="entry name" value="Peptidase_M16_C"/>
    <property type="match status" value="1"/>
</dbReference>
<dbReference type="Pfam" id="PF22516">
    <property type="entry name" value="PreP_C"/>
    <property type="match status" value="1"/>
</dbReference>
<dbReference type="InterPro" id="IPR011765">
    <property type="entry name" value="Pept_M16_N"/>
</dbReference>
<keyword evidence="2" id="KW-0645">Protease</keyword>
<protein>
    <submittedName>
        <fullName evidence="2">Presequence protease, mitochondrial</fullName>
    </submittedName>
</protein>
<dbReference type="InterPro" id="IPR007863">
    <property type="entry name" value="Peptidase_M16_C"/>
</dbReference>
<dbReference type="InterPro" id="IPR011249">
    <property type="entry name" value="Metalloenz_LuxS/M16"/>
</dbReference>
<dbReference type="GO" id="GO:0005759">
    <property type="term" value="C:mitochondrial matrix"/>
    <property type="evidence" value="ECO:0007669"/>
    <property type="project" value="TreeGrafter"/>
</dbReference>
<accession>A0A2R5GSB2</accession>
<dbReference type="GO" id="GO:0016485">
    <property type="term" value="P:protein processing"/>
    <property type="evidence" value="ECO:0007669"/>
    <property type="project" value="TreeGrafter"/>
</dbReference>
<name>A0A2R5GSB2_9STRA</name>
<evidence type="ECO:0000313" key="3">
    <source>
        <dbReference type="Proteomes" id="UP000241890"/>
    </source>
</evidence>
<dbReference type="Proteomes" id="UP000241890">
    <property type="component" value="Unassembled WGS sequence"/>
</dbReference>
<dbReference type="Pfam" id="PF00675">
    <property type="entry name" value="Peptidase_M16"/>
    <property type="match status" value="1"/>
</dbReference>
<dbReference type="AlphaFoldDB" id="A0A2R5GSB2"/>
<dbReference type="GO" id="GO:0046872">
    <property type="term" value="F:metal ion binding"/>
    <property type="evidence" value="ECO:0007669"/>
    <property type="project" value="InterPro"/>
</dbReference>
<gene>
    <name evidence="2" type="ORF">FCC1311_077572</name>
</gene>
<dbReference type="OrthoDB" id="10250783at2759"/>
<keyword evidence="3" id="KW-1185">Reference proteome</keyword>
<reference evidence="2 3" key="1">
    <citation type="submission" date="2017-12" db="EMBL/GenBank/DDBJ databases">
        <title>Sequencing, de novo assembly and annotation of complete genome of a new Thraustochytrid species, strain FCC1311.</title>
        <authorList>
            <person name="Sedici K."/>
            <person name="Godart F."/>
            <person name="Aiese Cigliano R."/>
            <person name="Sanseverino W."/>
            <person name="Barakat M."/>
            <person name="Ortet P."/>
            <person name="Marechal E."/>
            <person name="Cagnac O."/>
            <person name="Amato A."/>
        </authorList>
    </citation>
    <scope>NUCLEOTIDE SEQUENCE [LARGE SCALE GENOMIC DNA]</scope>
</reference>
<dbReference type="InParanoid" id="A0A2R5GSB2"/>
<dbReference type="EMBL" id="BEYU01000099">
    <property type="protein sequence ID" value="GBG31533.1"/>
    <property type="molecule type" value="Genomic_DNA"/>
</dbReference>
<dbReference type="GO" id="GO:0004222">
    <property type="term" value="F:metalloendopeptidase activity"/>
    <property type="evidence" value="ECO:0007669"/>
    <property type="project" value="TreeGrafter"/>
</dbReference>
<evidence type="ECO:0000259" key="1">
    <source>
        <dbReference type="SMART" id="SM01264"/>
    </source>
</evidence>
<feature type="domain" description="Peptidase M16C associated" evidence="1">
    <location>
        <begin position="530"/>
        <end position="800"/>
    </location>
</feature>
<dbReference type="InterPro" id="IPR013578">
    <property type="entry name" value="Peptidase_M16C_assoc"/>
</dbReference>
<sequence>MARNLRLSAVTSAGAMAARRGMSTAAAQRGAARAAAPAWLQVGGKMHGFEVKEVCPVPEFDVVAYHLEHERTAARHLHVACDDTNNVFSVAFRTPAQDSTGLPHILEHTVLCGSERFPVRDPFFNMIKRSLNTFMNAMTASDHTMYPFATLNEKDYANLMDVYLDATLFPRLDKMDFLQEGHRLERDPEDPSRIVRTGIVYNEMKGTLGDAATLYHYRLQQATLPGTTYANISGGEPTSIARLTHQDLVDFHRVHYHPSNAIFFTYGDLPLEPHLVRINESALSRFNFSQDAFDVRQALATSRIDHAKVESEVIVTGPAEVMTPLDRQAKVAISRPLEQDRHDEEYQNLVGRVLSSLLLDGASAPLYAALVDSQLAPDYAPGTGYDGSTMHPFVSIGVQGVSDKPEDLARIRSTIEESLVRVAREGFDPRRVEAIQHQTELAMKQPRTNFGLMVMYAVSNAFAHAPFAEGDLMRAINESMTVDAKMERLQSELDANPNFWQDAVTRFFLQPKADGSGDLELRDDITTFIMKPDESYTQKLEEQEREALAEIAKGLSAGEWEKMDSVAAELQEIQAAEQDVSCLPTLSVDDIPRIPQEMISVDASTPRGRNLTWVEDQKTNGVVYFRTLFDTSDVPADLKPLLPLLGTLIGNVDTASHSYQELSVDLNLACGGVGVASPVLSWYGQGAEATALEPSNHRLLDSARGLTRYRECVSVSSRALARNLDRTIDLVGDMLTTSDFGGNLHHVESILATSLNAATSGLSNDALGYARRWSLASLGGEHAKREALAGLSQVSLLQRCVADPRGTVDRLQALLRAVFREEAMTMNVVAGGTEIDESAVRASLDGLWGRLQDHNGAAVDADLTQGGPAAGMLASIEARTAMDATYIPLSISVHNCTAALPTEVCWGHPDDAAMMVLAQVASSNFLHQRIREQGGAYGGGAAHDLGGLFMMHSYYDPNAEDTLRVFAEALQWMCDGAKFSERDVEEAILSVFGSLDAPQSVSTKGTGPFVHGVSPEARLENRARFFELSKSKLVDVANRHLGKFAGNTDLFLAGPESGGHPGCVAVAGNKSTLFAENLQGWSTYKFD</sequence>
<dbReference type="InterPro" id="IPR055130">
    <property type="entry name" value="PreP_C"/>
</dbReference>
<dbReference type="PANTHER" id="PTHR43016:SF13">
    <property type="entry name" value="PRESEQUENCE PROTEASE, MITOCHONDRIAL"/>
    <property type="match status" value="1"/>
</dbReference>
<dbReference type="FunFam" id="3.30.830.10:FF:000011">
    <property type="entry name" value="Presequence protease, mitochondrial"/>
    <property type="match status" value="1"/>
</dbReference>
<dbReference type="SMART" id="SM01264">
    <property type="entry name" value="M16C_associated"/>
    <property type="match status" value="1"/>
</dbReference>
<comment type="caution">
    <text evidence="2">The sequence shown here is derived from an EMBL/GenBank/DDBJ whole genome shotgun (WGS) entry which is preliminary data.</text>
</comment>
<dbReference type="PANTHER" id="PTHR43016">
    <property type="entry name" value="PRESEQUENCE PROTEASE"/>
    <property type="match status" value="1"/>
</dbReference>
<dbReference type="FunCoup" id="A0A2R5GSB2">
    <property type="interactions" value="249"/>
</dbReference>
<dbReference type="Pfam" id="PF08367">
    <property type="entry name" value="M16C_assoc"/>
    <property type="match status" value="1"/>
</dbReference>
<dbReference type="Gene3D" id="3.30.830.10">
    <property type="entry name" value="Metalloenzyme, LuxS/M16 peptidase-like"/>
    <property type="match status" value="4"/>
</dbReference>
<organism evidence="2 3">
    <name type="scientific">Hondaea fermentalgiana</name>
    <dbReference type="NCBI Taxonomy" id="2315210"/>
    <lineage>
        <taxon>Eukaryota</taxon>
        <taxon>Sar</taxon>
        <taxon>Stramenopiles</taxon>
        <taxon>Bigyra</taxon>
        <taxon>Labyrinthulomycetes</taxon>
        <taxon>Thraustochytrida</taxon>
        <taxon>Thraustochytriidae</taxon>
        <taxon>Hondaea</taxon>
    </lineage>
</organism>
<proteinExistence type="predicted"/>
<dbReference type="SUPFAM" id="SSF63411">
    <property type="entry name" value="LuxS/MPP-like metallohydrolase"/>
    <property type="match status" value="4"/>
</dbReference>
<evidence type="ECO:0000313" key="2">
    <source>
        <dbReference type="EMBL" id="GBG31533.1"/>
    </source>
</evidence>
<keyword evidence="2" id="KW-0378">Hydrolase</keyword>